<feature type="region of interest" description="Disordered" evidence="1">
    <location>
        <begin position="267"/>
        <end position="290"/>
    </location>
</feature>
<dbReference type="EMBL" id="CP060138">
    <property type="protein sequence ID" value="QQV75019.1"/>
    <property type="molecule type" value="Genomic_DNA"/>
</dbReference>
<evidence type="ECO:0000313" key="3">
    <source>
        <dbReference type="Proteomes" id="UP000595296"/>
    </source>
</evidence>
<feature type="compositionally biased region" description="Polar residues" evidence="1">
    <location>
        <begin position="267"/>
        <end position="283"/>
    </location>
</feature>
<keyword evidence="3" id="KW-1185">Reference proteome</keyword>
<proteinExistence type="predicted"/>
<reference evidence="2 3" key="1">
    <citation type="journal article" date="2021" name="Int. J. Syst. Evol. Microbiol.">
        <title>Characterization of a novel transitional group Rickettsia species (Rickettsia tillamookensis sp. nov.) from the western black-legged tick, Ixodes pacificus.</title>
        <authorList>
            <person name="Gauthier D.T."/>
            <person name="Karpathy S.E."/>
            <person name="Grizzard S.L."/>
            <person name="Batra D."/>
            <person name="Rowe L.A."/>
            <person name="Paddock C.D."/>
        </authorList>
    </citation>
    <scope>NUCLEOTIDE SEQUENCE [LARGE SCALE GENOMIC DNA]</scope>
    <source>
        <strain evidence="2 3">Tillamook 23</strain>
    </source>
</reference>
<sequence>MTSTSGHKHSDHVTTFKNVVRTLKETKNNPAQYENLVSSLNANTKSALEATIKSNNIIVPTQDTNKLISEILTGMQTWIDTKSHIPIELKQKFLELGASKLELFIKAAHDQFNNKWIVKEFIDNAVKTGEEGRKYLADCDCSSTDQLWAKLVEPKIESIITQQDTNKLISEILTGMQIWLDTKSHIPIELKNKFLELGSNNLEKFIESASDKFNNKWIVKEFVDNAFVPPREEGNKYLADSSCDSVDTLWAKIESLIINEDSNKATTSQASSESINSSDFKGNTSDEDSDDDIEVISQLLESKVTLNNGKKIEVKKIIDAIYNPQDLDFYLRKLTPETNQLVKKEIALKLAYDLYNDSKELSVVSAISETLGISEEFNNYTDFSLAELKDEEVNITGGDYSYLE</sequence>
<name>A0A9E6MHP8_9RICK</name>
<evidence type="ECO:0000313" key="2">
    <source>
        <dbReference type="EMBL" id="QQV75019.1"/>
    </source>
</evidence>
<protein>
    <submittedName>
        <fullName evidence="2">Uncharacterized protein</fullName>
    </submittedName>
</protein>
<dbReference type="Proteomes" id="UP000595296">
    <property type="component" value="Chromosome"/>
</dbReference>
<gene>
    <name evidence="2" type="ORF">H6P87_00564</name>
</gene>
<evidence type="ECO:0000256" key="1">
    <source>
        <dbReference type="SAM" id="MobiDB-lite"/>
    </source>
</evidence>
<accession>A0A9E6MHP8</accession>
<organism evidence="2 3">
    <name type="scientific">Rickettsia tillamookensis</name>
    <dbReference type="NCBI Taxonomy" id="2761623"/>
    <lineage>
        <taxon>Bacteria</taxon>
        <taxon>Pseudomonadati</taxon>
        <taxon>Pseudomonadota</taxon>
        <taxon>Alphaproteobacteria</taxon>
        <taxon>Rickettsiales</taxon>
        <taxon>Rickettsiaceae</taxon>
        <taxon>Rickettsieae</taxon>
        <taxon>Rickettsia</taxon>
        <taxon>spotted fever group</taxon>
    </lineage>
</organism>